<dbReference type="EMBL" id="BK015297">
    <property type="protein sequence ID" value="DAE00041.1"/>
    <property type="molecule type" value="Genomic_DNA"/>
</dbReference>
<organism evidence="1">
    <name type="scientific">Siphoviridae sp. ctiMP24</name>
    <dbReference type="NCBI Taxonomy" id="2825621"/>
    <lineage>
        <taxon>Viruses</taxon>
        <taxon>Duplodnaviria</taxon>
        <taxon>Heunggongvirae</taxon>
        <taxon>Uroviricota</taxon>
        <taxon>Caudoviricetes</taxon>
    </lineage>
</organism>
<proteinExistence type="predicted"/>
<protein>
    <submittedName>
        <fullName evidence="1">Uncharacterized protein</fullName>
    </submittedName>
</protein>
<reference evidence="1" key="1">
    <citation type="journal article" date="2021" name="Proc. Natl. Acad. Sci. U.S.A.">
        <title>A Catalog of Tens of Thousands of Viruses from Human Metagenomes Reveals Hidden Associations with Chronic Diseases.</title>
        <authorList>
            <person name="Tisza M.J."/>
            <person name="Buck C.B."/>
        </authorList>
    </citation>
    <scope>NUCLEOTIDE SEQUENCE</scope>
    <source>
        <strain evidence="1">CtiMP24</strain>
    </source>
</reference>
<name>A0A8S5P0R6_9CAUD</name>
<sequence length="37" mass="4343">MTQKMTHVTKNVIKQVVLPLWWRVRISPSPPNKKTAE</sequence>
<accession>A0A8S5P0R6</accession>
<evidence type="ECO:0000313" key="1">
    <source>
        <dbReference type="EMBL" id="DAE00041.1"/>
    </source>
</evidence>